<evidence type="ECO:0000313" key="2">
    <source>
        <dbReference type="Proteomes" id="UP001583177"/>
    </source>
</evidence>
<comment type="caution">
    <text evidence="1">The sequence shown here is derived from an EMBL/GenBank/DDBJ whole genome shotgun (WGS) entry which is preliminary data.</text>
</comment>
<evidence type="ECO:0000313" key="1">
    <source>
        <dbReference type="EMBL" id="KAL1852761.1"/>
    </source>
</evidence>
<reference evidence="1 2" key="1">
    <citation type="journal article" date="2024" name="IMA Fungus">
        <title>IMA Genome - F19 : A genome assembly and annotation guide to empower mycologists, including annotated draft genome sequences of Ceratocystis pirilliformis, Diaporthe australafricana, Fusarium ophioides, Paecilomyces lecythidis, and Sporothrix stenoceras.</title>
        <authorList>
            <person name="Aylward J."/>
            <person name="Wilson A.M."/>
            <person name="Visagie C.M."/>
            <person name="Spraker J."/>
            <person name="Barnes I."/>
            <person name="Buitendag C."/>
            <person name="Ceriani C."/>
            <person name="Del Mar Angel L."/>
            <person name="du Plessis D."/>
            <person name="Fuchs T."/>
            <person name="Gasser K."/>
            <person name="Kramer D."/>
            <person name="Li W."/>
            <person name="Munsamy K."/>
            <person name="Piso A."/>
            <person name="Price J.L."/>
            <person name="Sonnekus B."/>
            <person name="Thomas C."/>
            <person name="van der Nest A."/>
            <person name="van Dijk A."/>
            <person name="van Heerden A."/>
            <person name="van Vuuren N."/>
            <person name="Yilmaz N."/>
            <person name="Duong T.A."/>
            <person name="van der Merwe N.A."/>
            <person name="Wingfield M.J."/>
            <person name="Wingfield B.D."/>
        </authorList>
    </citation>
    <scope>NUCLEOTIDE SEQUENCE [LARGE SCALE GENOMIC DNA]</scope>
    <source>
        <strain evidence="1 2">CMW 18300</strain>
    </source>
</reference>
<name>A0ABR3W410_9PEZI</name>
<organism evidence="1 2">
    <name type="scientific">Diaporthe australafricana</name>
    <dbReference type="NCBI Taxonomy" id="127596"/>
    <lineage>
        <taxon>Eukaryota</taxon>
        <taxon>Fungi</taxon>
        <taxon>Dikarya</taxon>
        <taxon>Ascomycota</taxon>
        <taxon>Pezizomycotina</taxon>
        <taxon>Sordariomycetes</taxon>
        <taxon>Sordariomycetidae</taxon>
        <taxon>Diaporthales</taxon>
        <taxon>Diaporthaceae</taxon>
        <taxon>Diaporthe</taxon>
    </lineage>
</organism>
<dbReference type="Proteomes" id="UP001583177">
    <property type="component" value="Unassembled WGS sequence"/>
</dbReference>
<protein>
    <submittedName>
        <fullName evidence="1">Uncharacterized protein</fullName>
    </submittedName>
</protein>
<sequence>MIWKTGNGTIYSHAFGTLFAERAGHGDDGLFQSPAELQAQSKYVQEIGYEDSFAGETYQILVSGKLPMNPATLEGGDPVAKEDLFLEHRALLAVLNDVAMRLFH</sequence>
<gene>
    <name evidence="1" type="ORF">Daus18300_012092</name>
</gene>
<dbReference type="EMBL" id="JAWRVE010000157">
    <property type="protein sequence ID" value="KAL1852761.1"/>
    <property type="molecule type" value="Genomic_DNA"/>
</dbReference>
<proteinExistence type="predicted"/>
<accession>A0ABR3W410</accession>
<keyword evidence="2" id="KW-1185">Reference proteome</keyword>